<name>A0A177KEM0_9MICO</name>
<dbReference type="InterPro" id="IPR003425">
    <property type="entry name" value="CCB3/YggT"/>
</dbReference>
<evidence type="ECO:0000256" key="1">
    <source>
        <dbReference type="SAM" id="Phobius"/>
    </source>
</evidence>
<organism evidence="2 3">
    <name type="scientific">Microbacterium oleivorans</name>
    <dbReference type="NCBI Taxonomy" id="273677"/>
    <lineage>
        <taxon>Bacteria</taxon>
        <taxon>Bacillati</taxon>
        <taxon>Actinomycetota</taxon>
        <taxon>Actinomycetes</taxon>
        <taxon>Micrococcales</taxon>
        <taxon>Microbacteriaceae</taxon>
        <taxon>Microbacterium</taxon>
    </lineage>
</organism>
<accession>A0A177KEM0</accession>
<dbReference type="AlphaFoldDB" id="A0A177KEM0"/>
<dbReference type="Proteomes" id="UP000076998">
    <property type="component" value="Unassembled WGS sequence"/>
</dbReference>
<comment type="caution">
    <text evidence="2">The sequence shown here is derived from an EMBL/GenBank/DDBJ whole genome shotgun (WGS) entry which is preliminary data.</text>
</comment>
<dbReference type="GO" id="GO:0016020">
    <property type="term" value="C:membrane"/>
    <property type="evidence" value="ECO:0007669"/>
    <property type="project" value="InterPro"/>
</dbReference>
<reference evidence="2 3" key="1">
    <citation type="submission" date="2016-02" db="EMBL/GenBank/DDBJ databases">
        <authorList>
            <person name="Wen L."/>
            <person name="He K."/>
            <person name="Yang H."/>
        </authorList>
    </citation>
    <scope>NUCLEOTIDE SEQUENCE [LARGE SCALE GENOMIC DNA]</scope>
    <source>
        <strain evidence="2 3">CD11_3</strain>
    </source>
</reference>
<dbReference type="Pfam" id="PF02325">
    <property type="entry name" value="CCB3_YggT"/>
    <property type="match status" value="1"/>
</dbReference>
<evidence type="ECO:0000313" key="2">
    <source>
        <dbReference type="EMBL" id="OAH51832.1"/>
    </source>
</evidence>
<dbReference type="EMBL" id="LSTV01000001">
    <property type="protein sequence ID" value="OAH51832.1"/>
    <property type="molecule type" value="Genomic_DNA"/>
</dbReference>
<protein>
    <recommendedName>
        <fullName evidence="4">YggT family protein</fullName>
    </recommendedName>
</protein>
<sequence>MSVIGLIAGILNALLLIYVLFLLARLVLEYIPMFNREWRPRGGWLVFAEVVFTVTDPPLKFFRRFIPPLRIGPIALDLAFPITMLCCFVLLSVTQVLSRV</sequence>
<gene>
    <name evidence="2" type="ORF">AYL44_06275</name>
</gene>
<keyword evidence="1" id="KW-0472">Membrane</keyword>
<keyword evidence="1" id="KW-0812">Transmembrane</keyword>
<dbReference type="RefSeq" id="WP_064002334.1">
    <property type="nucleotide sequence ID" value="NZ_JAMBOV010000003.1"/>
</dbReference>
<proteinExistence type="predicted"/>
<evidence type="ECO:0008006" key="4">
    <source>
        <dbReference type="Google" id="ProtNLM"/>
    </source>
</evidence>
<dbReference type="OrthoDB" id="3216131at2"/>
<feature type="transmembrane region" description="Helical" evidence="1">
    <location>
        <begin position="74"/>
        <end position="97"/>
    </location>
</feature>
<keyword evidence="1" id="KW-1133">Transmembrane helix</keyword>
<feature type="transmembrane region" description="Helical" evidence="1">
    <location>
        <begin position="6"/>
        <end position="28"/>
    </location>
</feature>
<evidence type="ECO:0000313" key="3">
    <source>
        <dbReference type="Proteomes" id="UP000076998"/>
    </source>
</evidence>